<proteinExistence type="predicted"/>
<dbReference type="PANTHER" id="PTHR30466">
    <property type="entry name" value="FLAVIN REDUCTASE"/>
    <property type="match status" value="1"/>
</dbReference>
<dbReference type="PANTHER" id="PTHR30466:SF1">
    <property type="entry name" value="FMN REDUCTASE (NADH) RUTF"/>
    <property type="match status" value="1"/>
</dbReference>
<dbReference type="AlphaFoldDB" id="A0A0A0EHE5"/>
<dbReference type="EMBL" id="AQQX01000002">
    <property type="protein sequence ID" value="KGM49809.1"/>
    <property type="molecule type" value="Genomic_DNA"/>
</dbReference>
<gene>
    <name evidence="3" type="ORF">ATO9_07305</name>
</gene>
<name>A0A0A0EHE5_9RHOB</name>
<dbReference type="STRING" id="1461694.ATO9_07305"/>
<protein>
    <recommendedName>
        <fullName evidence="2">Flavin reductase like domain-containing protein</fullName>
    </recommendedName>
</protein>
<dbReference type="GO" id="GO:0042602">
    <property type="term" value="F:riboflavin reductase (NADPH) activity"/>
    <property type="evidence" value="ECO:0007669"/>
    <property type="project" value="TreeGrafter"/>
</dbReference>
<dbReference type="SUPFAM" id="SSF50475">
    <property type="entry name" value="FMN-binding split barrel"/>
    <property type="match status" value="1"/>
</dbReference>
<dbReference type="SMART" id="SM00903">
    <property type="entry name" value="Flavin_Reduct"/>
    <property type="match status" value="1"/>
</dbReference>
<reference evidence="3 4" key="1">
    <citation type="journal article" date="2015" name="Antonie Van Leeuwenhoek">
        <title>Pseudooceanicola atlanticus gen. nov. sp. nov., isolated from surface seawater of the Atlantic Ocean and reclassification of Oceanicola batsensis, Oceanicola marinus, Oceanicola nitratireducens, Oceanicola nanhaiensis, Oceanicola antarcticus and Oceanicola flagellatus, as Pseudooceanicola batsensis comb. nov., Pseudooceanicola marinus comb. nov., Pseudooceanicola nitratireducens comb. nov., Pseudooceanicola nanhaiensis comb. nov., Pseudooceanicola antarcticus comb. nov., and Pseudooceanicola flagellatus comb. nov.</title>
        <authorList>
            <person name="Lai Q."/>
            <person name="Li G."/>
            <person name="Liu X."/>
            <person name="Du Y."/>
            <person name="Sun F."/>
            <person name="Shao Z."/>
        </authorList>
    </citation>
    <scope>NUCLEOTIDE SEQUENCE [LARGE SCALE GENOMIC DNA]</scope>
    <source>
        <strain evidence="3 4">22II-s11g</strain>
    </source>
</reference>
<dbReference type="GO" id="GO:0010181">
    <property type="term" value="F:FMN binding"/>
    <property type="evidence" value="ECO:0007669"/>
    <property type="project" value="InterPro"/>
</dbReference>
<dbReference type="Gene3D" id="2.30.110.10">
    <property type="entry name" value="Electron Transport, Fmn-binding Protein, Chain A"/>
    <property type="match status" value="1"/>
</dbReference>
<dbReference type="Pfam" id="PF01613">
    <property type="entry name" value="Flavin_Reduct"/>
    <property type="match status" value="1"/>
</dbReference>
<dbReference type="InterPro" id="IPR050268">
    <property type="entry name" value="NADH-dep_flavin_reductase"/>
</dbReference>
<dbReference type="InterPro" id="IPR012349">
    <property type="entry name" value="Split_barrel_FMN-bd"/>
</dbReference>
<feature type="domain" description="Flavin reductase like" evidence="2">
    <location>
        <begin position="11"/>
        <end position="158"/>
    </location>
</feature>
<dbReference type="eggNOG" id="COG1853">
    <property type="taxonomic scope" value="Bacteria"/>
</dbReference>
<evidence type="ECO:0000313" key="3">
    <source>
        <dbReference type="EMBL" id="KGM49809.1"/>
    </source>
</evidence>
<evidence type="ECO:0000259" key="2">
    <source>
        <dbReference type="SMART" id="SM00903"/>
    </source>
</evidence>
<dbReference type="Proteomes" id="UP000030004">
    <property type="component" value="Unassembled WGS sequence"/>
</dbReference>
<keyword evidence="4" id="KW-1185">Reference proteome</keyword>
<evidence type="ECO:0000313" key="4">
    <source>
        <dbReference type="Proteomes" id="UP000030004"/>
    </source>
</evidence>
<organism evidence="3 4">
    <name type="scientific">Pseudooceanicola atlanticus</name>
    <dbReference type="NCBI Taxonomy" id="1461694"/>
    <lineage>
        <taxon>Bacteria</taxon>
        <taxon>Pseudomonadati</taxon>
        <taxon>Pseudomonadota</taxon>
        <taxon>Alphaproteobacteria</taxon>
        <taxon>Rhodobacterales</taxon>
        <taxon>Paracoccaceae</taxon>
        <taxon>Pseudooceanicola</taxon>
    </lineage>
</organism>
<accession>A0A0A0EHE5</accession>
<comment type="caution">
    <text evidence="3">The sequence shown here is derived from an EMBL/GenBank/DDBJ whole genome shotgun (WGS) entry which is preliminary data.</text>
</comment>
<sequence length="163" mass="17047">MISKDEFRSTMGLFAGAVTLITTGAGGDRRGLTATAVCSLTDSPPSLMVCVNTSSGTCDAIAENGRFSVQLLSDEDQDLALRFAGATGVVGADKFLEGDWIECRGGQPRLTSALASISCVVDGQNTVGSHSVFIGRIVEVCLAPERQSLVYARSRFHGLRASA</sequence>
<dbReference type="InterPro" id="IPR002563">
    <property type="entry name" value="Flavin_Rdtase-like_dom"/>
</dbReference>
<evidence type="ECO:0000256" key="1">
    <source>
        <dbReference type="ARBA" id="ARBA00023002"/>
    </source>
</evidence>
<keyword evidence="1" id="KW-0560">Oxidoreductase</keyword>